<name>G9XE94_9FIRM</name>
<dbReference type="InterPro" id="IPR013025">
    <property type="entry name" value="Ribosomal_uL23-like"/>
</dbReference>
<evidence type="ECO:0000256" key="6">
    <source>
        <dbReference type="HAMAP-Rule" id="MF_01369"/>
    </source>
</evidence>
<sequence>MLSYDIIKRPVISERSMEQASEKKYTFIVDKKANKSQVKRAIEEIFEVKVEKVNTMNYDGKEKRVGRNVGKTASFKKAIVKLTADSKDIEIFGA</sequence>
<keyword evidence="4 6" id="KW-0689">Ribosomal protein</keyword>
<accession>G9XE94</accession>
<dbReference type="PATRIC" id="fig|796937.3.peg.147"/>
<dbReference type="STRING" id="796937.HMPREF9630_00027"/>
<protein>
    <recommendedName>
        <fullName evidence="6">Large ribosomal subunit protein uL23</fullName>
    </recommendedName>
</protein>
<dbReference type="PROSITE" id="PS00050">
    <property type="entry name" value="RIBOSOMAL_L23"/>
    <property type="match status" value="1"/>
</dbReference>
<evidence type="ECO:0000256" key="1">
    <source>
        <dbReference type="ARBA" id="ARBA00006700"/>
    </source>
</evidence>
<dbReference type="EMBL" id="AFZG01000041">
    <property type="protein sequence ID" value="EHL18752.1"/>
    <property type="molecule type" value="Genomic_DNA"/>
</dbReference>
<dbReference type="AlphaFoldDB" id="G9XE94"/>
<evidence type="ECO:0000313" key="14">
    <source>
        <dbReference type="Proteomes" id="UP000006437"/>
    </source>
</evidence>
<reference evidence="9 15" key="3">
    <citation type="submission" date="2012-05" db="EMBL/GenBank/DDBJ databases">
        <title>The Genome Sequence of Eubacteriaceae bacterium CM2.</title>
        <authorList>
            <consortium name="The Broad Institute Genome Sequencing Platform"/>
            <person name="Earl A."/>
            <person name="Ward D."/>
            <person name="Feldgarden M."/>
            <person name="Gevers D."/>
            <person name="Sizova M."/>
            <person name="Hazen A."/>
            <person name="Epstein S."/>
            <person name="Walker B."/>
            <person name="Young S.K."/>
            <person name="Zeng Q."/>
            <person name="Gargeya S."/>
            <person name="Fitzgerald M."/>
            <person name="Haas B."/>
            <person name="Abouelleil A."/>
            <person name="Alvarado L."/>
            <person name="Arachchi H.M."/>
            <person name="Berlin A."/>
            <person name="Chapman S.B."/>
            <person name="Goldberg J."/>
            <person name="Griggs A."/>
            <person name="Gujja S."/>
            <person name="Hansen M."/>
            <person name="Howarth C."/>
            <person name="Imamovic A."/>
            <person name="Larimer J."/>
            <person name="McCowen C."/>
            <person name="Montmayeur A."/>
            <person name="Murphy C."/>
            <person name="Neiman D."/>
            <person name="Pearson M."/>
            <person name="Priest M."/>
            <person name="Roberts A."/>
            <person name="Saif S."/>
            <person name="Shea T."/>
            <person name="Sisk P."/>
            <person name="Sykes S."/>
            <person name="Wortman J."/>
            <person name="Nusbaum C."/>
            <person name="Birren B."/>
        </authorList>
    </citation>
    <scope>NUCLEOTIDE SEQUENCE [LARGE SCALE GENOMIC DNA]</scope>
    <source>
        <strain evidence="9 15">CM2</strain>
    </source>
</reference>
<dbReference type="RefSeq" id="WP_009524381.1">
    <property type="nucleotide sequence ID" value="NZ_ALNK01000015.1"/>
</dbReference>
<evidence type="ECO:0000313" key="10">
    <source>
        <dbReference type="EMBL" id="EHL18752.1"/>
    </source>
</evidence>
<evidence type="ECO:0000256" key="2">
    <source>
        <dbReference type="ARBA" id="ARBA00022730"/>
    </source>
</evidence>
<organism evidence="10 12">
    <name type="scientific">Peptoanaerobacter stomatis</name>
    <dbReference type="NCBI Taxonomy" id="796937"/>
    <lineage>
        <taxon>Bacteria</taxon>
        <taxon>Bacillati</taxon>
        <taxon>Bacillota</taxon>
        <taxon>Clostridia</taxon>
        <taxon>Peptostreptococcales</taxon>
        <taxon>Filifactoraceae</taxon>
        <taxon>Peptoanaerobacter</taxon>
    </lineage>
</organism>
<dbReference type="OrthoDB" id="9793353at2"/>
<proteinExistence type="inferred from homology"/>
<accession>V9HV32</accession>
<dbReference type="Proteomes" id="UP000005244">
    <property type="component" value="Unassembled WGS sequence"/>
</dbReference>
<dbReference type="FunFam" id="3.30.70.330:FF:000001">
    <property type="entry name" value="50S ribosomal protein L23"/>
    <property type="match status" value="1"/>
</dbReference>
<evidence type="ECO:0000256" key="3">
    <source>
        <dbReference type="ARBA" id="ARBA00022884"/>
    </source>
</evidence>
<evidence type="ECO:0000313" key="15">
    <source>
        <dbReference type="Proteomes" id="UP000017818"/>
    </source>
</evidence>
<evidence type="ECO:0000313" key="9">
    <source>
        <dbReference type="EMBL" id="EHL18302.1"/>
    </source>
</evidence>
<evidence type="ECO:0000313" key="12">
    <source>
        <dbReference type="Proteomes" id="UP000003379"/>
    </source>
</evidence>
<comment type="caution">
    <text evidence="10">The sequence shown here is derived from an EMBL/GenBank/DDBJ whole genome shotgun (WGS) entry which is preliminary data.</text>
</comment>
<evidence type="ECO:0000313" key="11">
    <source>
        <dbReference type="EMBL" id="EJU23476.1"/>
    </source>
</evidence>
<keyword evidence="13" id="KW-1185">Reference proteome</keyword>
<dbReference type="GO" id="GO:1990904">
    <property type="term" value="C:ribonucleoprotein complex"/>
    <property type="evidence" value="ECO:0007669"/>
    <property type="project" value="UniProtKB-KW"/>
</dbReference>
<dbReference type="EMBL" id="AFZF02000008">
    <property type="protein sequence ID" value="EHL18302.1"/>
    <property type="molecule type" value="Genomic_DNA"/>
</dbReference>
<dbReference type="HAMAP" id="MF_01369_B">
    <property type="entry name" value="Ribosomal_uL23_B"/>
    <property type="match status" value="1"/>
</dbReference>
<dbReference type="EMBL" id="AFZE01000001">
    <property type="protein sequence ID" value="EHL16902.1"/>
    <property type="molecule type" value="Genomic_DNA"/>
</dbReference>
<dbReference type="NCBIfam" id="NF004363">
    <property type="entry name" value="PRK05738.2-4"/>
    <property type="match status" value="1"/>
</dbReference>
<keyword evidence="3 6" id="KW-0694">RNA-binding</keyword>
<gene>
    <name evidence="6 11" type="primary">rplW</name>
    <name evidence="11" type="ORF">HMPREF1143_2282</name>
    <name evidence="10" type="ORF">HMPREF9628_00438</name>
    <name evidence="8" type="ORF">HMPREF9629_00144</name>
    <name evidence="9" type="ORF">HMPREF9630_00027</name>
</gene>
<dbReference type="GO" id="GO:0006412">
    <property type="term" value="P:translation"/>
    <property type="evidence" value="ECO:0007669"/>
    <property type="project" value="UniProtKB-UniRule"/>
</dbReference>
<comment type="subunit">
    <text evidence="6">Part of the 50S ribosomal subunit. Contacts protein L29, and trigger factor when it is bound to the ribosome.</text>
</comment>
<dbReference type="PANTHER" id="PTHR11620">
    <property type="entry name" value="60S RIBOSOMAL PROTEIN L23A"/>
    <property type="match status" value="1"/>
</dbReference>
<dbReference type="Gene3D" id="3.30.70.330">
    <property type="match status" value="1"/>
</dbReference>
<dbReference type="InterPro" id="IPR012677">
    <property type="entry name" value="Nucleotide-bd_a/b_plait_sf"/>
</dbReference>
<dbReference type="InterPro" id="IPR001014">
    <property type="entry name" value="Ribosomal_uL23_CS"/>
</dbReference>
<evidence type="ECO:0000256" key="5">
    <source>
        <dbReference type="ARBA" id="ARBA00023274"/>
    </source>
</evidence>
<accession>J4WDG6</accession>
<dbReference type="SUPFAM" id="SSF54189">
    <property type="entry name" value="Ribosomal proteins S24e, L23 and L15e"/>
    <property type="match status" value="1"/>
</dbReference>
<evidence type="ECO:0000256" key="4">
    <source>
        <dbReference type="ARBA" id="ARBA00022980"/>
    </source>
</evidence>
<dbReference type="GO" id="GO:0005840">
    <property type="term" value="C:ribosome"/>
    <property type="evidence" value="ECO:0007669"/>
    <property type="project" value="UniProtKB-KW"/>
</dbReference>
<accession>G9WXQ5</accession>
<dbReference type="GO" id="GO:0019843">
    <property type="term" value="F:rRNA binding"/>
    <property type="evidence" value="ECO:0007669"/>
    <property type="project" value="UniProtKB-UniRule"/>
</dbReference>
<dbReference type="Proteomes" id="UP000003379">
    <property type="component" value="Unassembled WGS sequence"/>
</dbReference>
<reference evidence="11 13" key="4">
    <citation type="submission" date="2012-07" db="EMBL/GenBank/DDBJ databases">
        <authorList>
            <person name="Durkin A.S."/>
            <person name="McCorrison J."/>
            <person name="Torralba M."/>
            <person name="Gillis M."/>
            <person name="Methe B."/>
            <person name="Sutton G."/>
            <person name="Nelson K.E."/>
        </authorList>
    </citation>
    <scope>NUCLEOTIDE SEQUENCE [LARGE SCALE GENOMIC DNA]</scope>
    <source>
        <strain evidence="11 13">OBRC8</strain>
    </source>
</reference>
<keyword evidence="2 6" id="KW-0699">rRNA-binding</keyword>
<reference evidence="10 12" key="2">
    <citation type="submission" date="2011-08" db="EMBL/GenBank/DDBJ databases">
        <title>The Genome Sequence of Eubacteriaceae bacterium CM5.</title>
        <authorList>
            <consortium name="The Broad Institute Genome Sequencing Platform"/>
            <person name="Earl A."/>
            <person name="Ward D."/>
            <person name="Feldgarden M."/>
            <person name="Gevers D."/>
            <person name="Sizova M."/>
            <person name="Hazen A."/>
            <person name="Epstein S."/>
            <person name="Young S.K."/>
            <person name="Zeng Q."/>
            <person name="Gargeya S."/>
            <person name="Fitzgerald M."/>
            <person name="Haas B."/>
            <person name="Abouelleil A."/>
            <person name="Alvarado L."/>
            <person name="Arachchi H.M."/>
            <person name="Berlin A."/>
            <person name="Brown A."/>
            <person name="Chapman S.B."/>
            <person name="Chen Z."/>
            <person name="Dunbar C."/>
            <person name="Freedman E."/>
            <person name="Gearin G."/>
            <person name="Gellesch M."/>
            <person name="Goldberg J."/>
            <person name="Griggs A."/>
            <person name="Gujja S."/>
            <person name="Heiman D."/>
            <person name="Howarth C."/>
            <person name="Larson L."/>
            <person name="Lui A."/>
            <person name="MacDonald P.J.P."/>
            <person name="Montmayeur A."/>
            <person name="Murphy C."/>
            <person name="Neiman D."/>
            <person name="Pearson M."/>
            <person name="Priest M."/>
            <person name="Roberts A."/>
            <person name="Saif S."/>
            <person name="Shea T."/>
            <person name="Shenoy N."/>
            <person name="Sisk P."/>
            <person name="Stolte C."/>
            <person name="Sykes S."/>
            <person name="Wortman J."/>
            <person name="Nusbaum C."/>
            <person name="Birren B."/>
        </authorList>
    </citation>
    <scope>NUCLEOTIDE SEQUENCE [LARGE SCALE GENOMIC DNA]</scope>
    <source>
        <strain evidence="10 12">CM5</strain>
    </source>
</reference>
<dbReference type="EMBL" id="ALNK01000015">
    <property type="protein sequence ID" value="EJU23476.1"/>
    <property type="molecule type" value="Genomic_DNA"/>
</dbReference>
<dbReference type="GO" id="GO:0003735">
    <property type="term" value="F:structural constituent of ribosome"/>
    <property type="evidence" value="ECO:0007669"/>
    <property type="project" value="InterPro"/>
</dbReference>
<reference evidence="8 14" key="1">
    <citation type="submission" date="2011-08" db="EMBL/GenBank/DDBJ databases">
        <title>The Genome Sequence of Eubacteriaceae bacterium ACC19a.</title>
        <authorList>
            <consortium name="The Broad Institute Genome Sequencing Platform"/>
            <person name="Earl A."/>
            <person name="Ward D."/>
            <person name="Feldgarden M."/>
            <person name="Gevers D."/>
            <person name="Sizova M."/>
            <person name="Hazen A."/>
            <person name="Epstein S."/>
            <person name="Young S.K."/>
            <person name="Zeng Q."/>
            <person name="Gargeya S."/>
            <person name="Fitzgerald M."/>
            <person name="Haas B."/>
            <person name="Abouelleil A."/>
            <person name="Alvarado L."/>
            <person name="Arachchi H.M."/>
            <person name="Berlin A."/>
            <person name="Brown A."/>
            <person name="Chapman S.B."/>
            <person name="Chen Z."/>
            <person name="Dunbar C."/>
            <person name="Freedman E."/>
            <person name="Gearin G."/>
            <person name="Gellesch M."/>
            <person name="Goldberg J."/>
            <person name="Griggs A."/>
            <person name="Gujja S."/>
            <person name="Heiman D."/>
            <person name="Howarth C."/>
            <person name="Larson L."/>
            <person name="Lui A."/>
            <person name="MacDonald P.J.P."/>
            <person name="Montmayeur A."/>
            <person name="Murphy C."/>
            <person name="Neiman D."/>
            <person name="Pearson M."/>
            <person name="Priest M."/>
            <person name="Roberts A."/>
            <person name="Saif S."/>
            <person name="Shea T."/>
            <person name="Shenoy N."/>
            <person name="Sisk P."/>
            <person name="Stolte C."/>
            <person name="Sykes S."/>
            <person name="Wortman J."/>
            <person name="Nusbaum C."/>
            <person name="Birren B."/>
        </authorList>
    </citation>
    <scope>NUCLEOTIDE SEQUENCE [LARGE SCALE GENOMIC DNA]</scope>
    <source>
        <strain evidence="8 14">ACC19a</strain>
    </source>
</reference>
<evidence type="ECO:0000313" key="13">
    <source>
        <dbReference type="Proteomes" id="UP000005244"/>
    </source>
</evidence>
<dbReference type="Pfam" id="PF00276">
    <property type="entry name" value="Ribosomal_L23"/>
    <property type="match status" value="1"/>
</dbReference>
<dbReference type="InterPro" id="IPR012678">
    <property type="entry name" value="Ribosomal_uL23/eL15/eS24_sf"/>
</dbReference>
<evidence type="ECO:0000256" key="7">
    <source>
        <dbReference type="RuleBase" id="RU003934"/>
    </source>
</evidence>
<comment type="similarity">
    <text evidence="1 6 7">Belongs to the universal ribosomal protein uL23 family.</text>
</comment>
<comment type="function">
    <text evidence="6">One of the early assembly proteins it binds 23S rRNA. One of the proteins that surrounds the polypeptide exit tunnel on the outside of the ribosome. Forms the main docking site for trigger factor binding to the ribosome.</text>
</comment>
<dbReference type="HOGENOM" id="CLU_037562_3_2_9"/>
<dbReference type="Proteomes" id="UP000006437">
    <property type="component" value="Unassembled WGS sequence"/>
</dbReference>
<dbReference type="Proteomes" id="UP000017818">
    <property type="component" value="Unassembled WGS sequence"/>
</dbReference>
<evidence type="ECO:0000313" key="8">
    <source>
        <dbReference type="EMBL" id="EHL16902.1"/>
    </source>
</evidence>
<keyword evidence="5 6" id="KW-0687">Ribonucleoprotein</keyword>